<dbReference type="InterPro" id="IPR036610">
    <property type="entry name" value="PEBP-like_sf"/>
</dbReference>
<dbReference type="RefSeq" id="WP_129831344.1">
    <property type="nucleotide sequence ID" value="NZ_CP035704.1"/>
</dbReference>
<dbReference type="InterPro" id="IPR008914">
    <property type="entry name" value="PEBP"/>
</dbReference>
<gene>
    <name evidence="1" type="ORF">ELE36_01095</name>
</gene>
<dbReference type="Pfam" id="PF01161">
    <property type="entry name" value="PBP"/>
    <property type="match status" value="1"/>
</dbReference>
<dbReference type="PANTHER" id="PTHR30289">
    <property type="entry name" value="UNCHARACTERIZED PROTEIN YBCL-RELATED"/>
    <property type="match status" value="1"/>
</dbReference>
<reference evidence="1 2" key="1">
    <citation type="submission" date="2019-01" db="EMBL/GenBank/DDBJ databases">
        <title>Pseudolysobacter antarctica gen. nov., sp. nov., isolated from Fildes Peninsula, Antarctica.</title>
        <authorList>
            <person name="Wei Z."/>
            <person name="Peng F."/>
        </authorList>
    </citation>
    <scope>NUCLEOTIDE SEQUENCE [LARGE SCALE GENOMIC DNA]</scope>
    <source>
        <strain evidence="1 2">AQ6-296</strain>
    </source>
</reference>
<accession>A0A411HF42</accession>
<name>A0A411HF42_9GAMM</name>
<evidence type="ECO:0000313" key="2">
    <source>
        <dbReference type="Proteomes" id="UP000291562"/>
    </source>
</evidence>
<dbReference type="AlphaFoldDB" id="A0A411HF42"/>
<dbReference type="PANTHER" id="PTHR30289:SF1">
    <property type="entry name" value="PEBP (PHOSPHATIDYLETHANOLAMINE-BINDING PROTEIN) FAMILY PROTEIN"/>
    <property type="match status" value="1"/>
</dbReference>
<keyword evidence="2" id="KW-1185">Reference proteome</keyword>
<protein>
    <submittedName>
        <fullName evidence="1">YbhB/YbcL family Raf kinase inhibitor-like protein</fullName>
    </submittedName>
</protein>
<organism evidence="1 2">
    <name type="scientific">Pseudolysobacter antarcticus</name>
    <dbReference type="NCBI Taxonomy" id="2511995"/>
    <lineage>
        <taxon>Bacteria</taxon>
        <taxon>Pseudomonadati</taxon>
        <taxon>Pseudomonadota</taxon>
        <taxon>Gammaproteobacteria</taxon>
        <taxon>Lysobacterales</taxon>
        <taxon>Rhodanobacteraceae</taxon>
        <taxon>Pseudolysobacter</taxon>
    </lineage>
</organism>
<dbReference type="SUPFAM" id="SSF49777">
    <property type="entry name" value="PEBP-like"/>
    <property type="match status" value="1"/>
</dbReference>
<dbReference type="InterPro" id="IPR005247">
    <property type="entry name" value="YbhB_YbcL/LppC-like"/>
</dbReference>
<dbReference type="EMBL" id="CP035704">
    <property type="protein sequence ID" value="QBB69089.1"/>
    <property type="molecule type" value="Genomic_DNA"/>
</dbReference>
<evidence type="ECO:0000313" key="1">
    <source>
        <dbReference type="EMBL" id="QBB69089.1"/>
    </source>
</evidence>
<dbReference type="OrthoDB" id="9797506at2"/>
<dbReference type="KEGG" id="xbc:ELE36_01095"/>
<dbReference type="Proteomes" id="UP000291562">
    <property type="component" value="Chromosome"/>
</dbReference>
<dbReference type="CDD" id="cd00865">
    <property type="entry name" value="PEBP_bact_arch"/>
    <property type="match status" value="1"/>
</dbReference>
<proteinExistence type="predicted"/>
<sequence>MQIKSESFQDGARIPAEFAFGKPGPDSPCIFSTNRNPHLAWSDAPAATRSFVLMCIDSDVPSKPDDVNQAGRTVPASLPRAEFVHWLMLDISPEVRELGAGSCAEGVIPRGQREPFGPEDSVQGLNDFTGWFAGDADMAGDYFGYDGPCPPWNDELMHHYHFQVFALDVATLGLSGRFTLADVRNAMQGHVLAEAGLTGLYTLYPPLLNSAD</sequence>
<dbReference type="Gene3D" id="3.90.280.10">
    <property type="entry name" value="PEBP-like"/>
    <property type="match status" value="1"/>
</dbReference>
<dbReference type="NCBIfam" id="TIGR00481">
    <property type="entry name" value="YbhB/YbcL family Raf kinase inhibitor-like protein"/>
    <property type="match status" value="1"/>
</dbReference>